<gene>
    <name evidence="1" type="ORF">DEVEQU_00202</name>
</gene>
<accession>A0A447I6P2</accession>
<protein>
    <submittedName>
        <fullName evidence="1">Uncharacterized protein</fullName>
    </submittedName>
</protein>
<dbReference type="Proteomes" id="UP000268844">
    <property type="component" value="Unassembled WGS sequence"/>
</dbReference>
<organism evidence="1 2">
    <name type="scientific">Devosia equisanguinis</name>
    <dbReference type="NCBI Taxonomy" id="2490941"/>
    <lineage>
        <taxon>Bacteria</taxon>
        <taxon>Pseudomonadati</taxon>
        <taxon>Pseudomonadota</taxon>
        <taxon>Alphaproteobacteria</taxon>
        <taxon>Hyphomicrobiales</taxon>
        <taxon>Devosiaceae</taxon>
        <taxon>Devosia</taxon>
    </lineage>
</organism>
<name>A0A447I6P2_9HYPH</name>
<keyword evidence="2" id="KW-1185">Reference proteome</keyword>
<dbReference type="AlphaFoldDB" id="A0A447I6P2"/>
<dbReference type="EMBL" id="UZWD01000004">
    <property type="protein sequence ID" value="VDS03082.1"/>
    <property type="molecule type" value="Genomic_DNA"/>
</dbReference>
<sequence>MNVFSVQPAQADADSGFGNCVTVEALCPVGAGEMVLSEPLALHGSVVRAKIWFLKEDYTPQSIELYAGQERDR</sequence>
<reference evidence="1 2" key="1">
    <citation type="submission" date="2018-12" db="EMBL/GenBank/DDBJ databases">
        <authorList>
            <person name="Criscuolo A."/>
        </authorList>
    </citation>
    <scope>NUCLEOTIDE SEQUENCE [LARGE SCALE GENOMIC DNA]</scope>
    <source>
        <strain evidence="1">ACIP1116281</strain>
    </source>
</reference>
<dbReference type="RefSeq" id="WP_126148687.1">
    <property type="nucleotide sequence ID" value="NZ_JBHTMH010000002.1"/>
</dbReference>
<proteinExistence type="predicted"/>
<evidence type="ECO:0000313" key="1">
    <source>
        <dbReference type="EMBL" id="VDS03082.1"/>
    </source>
</evidence>
<evidence type="ECO:0000313" key="2">
    <source>
        <dbReference type="Proteomes" id="UP000268844"/>
    </source>
</evidence>
<dbReference type="OrthoDB" id="9880530at2"/>